<evidence type="ECO:0000256" key="3">
    <source>
        <dbReference type="SAM" id="MobiDB-lite"/>
    </source>
</evidence>
<evidence type="ECO:0000259" key="4">
    <source>
        <dbReference type="Pfam" id="PF21773"/>
    </source>
</evidence>
<keyword evidence="1 2" id="KW-0175">Coiled coil</keyword>
<gene>
    <name evidence="5" type="ORF">DSPE1174_LOCUS27586</name>
</gene>
<feature type="coiled-coil region" evidence="2">
    <location>
        <begin position="314"/>
        <end position="355"/>
    </location>
</feature>
<sequence>MNSSSAKRMNESLSDLLIQGDIFTRKMAIEKKRIEEIQDSINEVGRQVGKYQKDIKANAVDVINLHRDQKTNVADGWNPIIQGEVSHQKLVTNLESRLNKVLVRLNQTENENLKIKKSIDQLRRNRSACDANRKKLEAGLRAKQERVGRLLESSGVLQEEHNEIIRKQEAYVEDNKEEALECVEECERLGKYIEEQNEIVSKNVKEAAHSAARGNENTDNFRGDFDDAEENEMRRKLTLTNEQIARNRNSSEDTQHKIDAFEDGFAKLRVAAKQAALDASVNRVMTSRNLDDIEEIKKLFIENQDEVFSVVKYIQEVIKETDAMNERAETIENEFKSHKQKMEDEEAERAENIREFHQKIARSKEEISANTTSISDSQRVIDMLAKKVQRLFYKIQCDQVGGGGGNAANKPGTHGKHQTDSQLLLAGGGGVNESNILKFMQIIEKRAVELIADYSKMAHREDEDLVEELTCCNSSNEYIRTIKPPDSHAESDEDEFDNEKPVVVSLDEIHERTASVMSQPKSSMKRIKNKKSAKSPPKSTVFLTEGDPKAGGYDQFC</sequence>
<dbReference type="PANTHER" id="PTHR21694:SF18">
    <property type="entry name" value="COILED-COIL DOMAIN-CONTAINING PROTEIN 63"/>
    <property type="match status" value="1"/>
</dbReference>
<evidence type="ECO:0000256" key="2">
    <source>
        <dbReference type="SAM" id="Coils"/>
    </source>
</evidence>
<evidence type="ECO:0000313" key="5">
    <source>
        <dbReference type="EMBL" id="CAD9472154.1"/>
    </source>
</evidence>
<feature type="compositionally biased region" description="Basic residues" evidence="3">
    <location>
        <begin position="523"/>
        <end position="533"/>
    </location>
</feature>
<dbReference type="EMBL" id="HBGS01053474">
    <property type="protein sequence ID" value="CAD9472154.1"/>
    <property type="molecule type" value="Transcribed_RNA"/>
</dbReference>
<organism evidence="5">
    <name type="scientific">Octactis speculum</name>
    <dbReference type="NCBI Taxonomy" id="3111310"/>
    <lineage>
        <taxon>Eukaryota</taxon>
        <taxon>Sar</taxon>
        <taxon>Stramenopiles</taxon>
        <taxon>Ochrophyta</taxon>
        <taxon>Dictyochophyceae</taxon>
        <taxon>Dictyochales</taxon>
        <taxon>Dictyochaceae</taxon>
        <taxon>Octactis</taxon>
    </lineage>
</organism>
<proteinExistence type="predicted"/>
<evidence type="ECO:0000256" key="1">
    <source>
        <dbReference type="ARBA" id="ARBA00023054"/>
    </source>
</evidence>
<dbReference type="Pfam" id="PF21773">
    <property type="entry name" value="ODAD1_CC"/>
    <property type="match status" value="1"/>
</dbReference>
<feature type="coiled-coil region" evidence="2">
    <location>
        <begin position="91"/>
        <end position="125"/>
    </location>
</feature>
<accession>A0A7S2E5N4</accession>
<dbReference type="AlphaFoldDB" id="A0A7S2E5N4"/>
<dbReference type="PANTHER" id="PTHR21694">
    <property type="entry name" value="COILED-COIL DOMAIN-CONTAINING PROTEIN 63"/>
    <property type="match status" value="1"/>
</dbReference>
<name>A0A7S2E5N4_9STRA</name>
<feature type="domain" description="ODAD1 central coiled coil region" evidence="4">
    <location>
        <begin position="88"/>
        <end position="399"/>
    </location>
</feature>
<dbReference type="InterPro" id="IPR051876">
    <property type="entry name" value="ODA-DC/CCD"/>
</dbReference>
<dbReference type="InterPro" id="IPR049258">
    <property type="entry name" value="ODAD1_CC"/>
</dbReference>
<protein>
    <recommendedName>
        <fullName evidence="4">ODAD1 central coiled coil region domain-containing protein</fullName>
    </recommendedName>
</protein>
<feature type="region of interest" description="Disordered" evidence="3">
    <location>
        <begin position="514"/>
        <end position="557"/>
    </location>
</feature>
<reference evidence="5" key="1">
    <citation type="submission" date="2021-01" db="EMBL/GenBank/DDBJ databases">
        <authorList>
            <person name="Corre E."/>
            <person name="Pelletier E."/>
            <person name="Niang G."/>
            <person name="Scheremetjew M."/>
            <person name="Finn R."/>
            <person name="Kale V."/>
            <person name="Holt S."/>
            <person name="Cochrane G."/>
            <person name="Meng A."/>
            <person name="Brown T."/>
            <person name="Cohen L."/>
        </authorList>
    </citation>
    <scope>NUCLEOTIDE SEQUENCE</scope>
    <source>
        <strain evidence="5">CCMP1381</strain>
    </source>
</reference>